<evidence type="ECO:0000313" key="2">
    <source>
        <dbReference type="Proteomes" id="UP000186607"/>
    </source>
</evidence>
<dbReference type="STRING" id="249408.BOO71_0013738"/>
<proteinExistence type="predicted"/>
<name>A0A1U7NSB3_9DEIO</name>
<keyword evidence="2" id="KW-1185">Reference proteome</keyword>
<dbReference type="Proteomes" id="UP000186607">
    <property type="component" value="Unassembled WGS sequence"/>
</dbReference>
<evidence type="ECO:0000313" key="1">
    <source>
        <dbReference type="EMBL" id="OLV15813.1"/>
    </source>
</evidence>
<dbReference type="eggNOG" id="COG3464">
    <property type="taxonomic scope" value="Bacteria"/>
</dbReference>
<accession>A0A1U7NSB3</accession>
<comment type="caution">
    <text evidence="1">The sequence shown here is derived from an EMBL/GenBank/DDBJ whole genome shotgun (WGS) entry which is preliminary data.</text>
</comment>
<reference evidence="1 2" key="1">
    <citation type="submission" date="2017-01" db="EMBL/GenBank/DDBJ databases">
        <title>Genome Analysis of Deinococcus marmoris KOPRI26562.</title>
        <authorList>
            <person name="Kim J.H."/>
            <person name="Oh H.-M."/>
        </authorList>
    </citation>
    <scope>NUCLEOTIDE SEQUENCE [LARGE SCALE GENOMIC DNA]</scope>
    <source>
        <strain evidence="1 2">KOPRI26562</strain>
    </source>
</reference>
<organism evidence="1 2">
    <name type="scientific">Deinococcus marmoris</name>
    <dbReference type="NCBI Taxonomy" id="249408"/>
    <lineage>
        <taxon>Bacteria</taxon>
        <taxon>Thermotogati</taxon>
        <taxon>Deinococcota</taxon>
        <taxon>Deinococci</taxon>
        <taxon>Deinococcales</taxon>
        <taxon>Deinococcaceae</taxon>
        <taxon>Deinococcus</taxon>
    </lineage>
</organism>
<dbReference type="AlphaFoldDB" id="A0A1U7NSB3"/>
<protein>
    <recommendedName>
        <fullName evidence="3">ISKra4 family transposase</fullName>
    </recommendedName>
</protein>
<dbReference type="NCBIfam" id="NF033572">
    <property type="entry name" value="transpos_ISKra4"/>
    <property type="match status" value="1"/>
</dbReference>
<gene>
    <name evidence="1" type="ORF">BOO71_0013738</name>
</gene>
<evidence type="ECO:0008006" key="3">
    <source>
        <dbReference type="Google" id="ProtNLM"/>
    </source>
</evidence>
<sequence>MVYEVGSFERGALNFETLGLSLEEGKTVLNALQAVLVEQQISQQLEGVRPCPECGIQRRTKGHHHVLLHTVYGDIPVNSPRWWRCACDVQGGTFSPLSSLMPENTTPELLFLQTKWASMVSYGATVNLLRDVLPMGKTLNAETVRKHVHQVAQRAEDALGAEQAFFVEGCQQDWDTLPMPDGPLTVGIDGGFVRARRKGWFEVITGKSILAFQRDQIGNQQSSKTFAFVTTHDQKPRRPLFEMLRSQGMQENQKVTFMSDGGDNVRNLQLYLSPNAEHVLDWFHVTMRLTVLGQMARGLPGEIEELNDVPERLERAKHHLWHNHVNQGCEELSDLEMDLSSTLDRSQVDLACIRKMQKYVTEMIGYIGNNKVYMVNYGERYRAGERVSTGFVESAVNQVISKRFVKKQLMGWTPRGAHLLLQIRTRVLNNELEDLFRQWYPDFRKAA</sequence>
<dbReference type="EMBL" id="MSTI01000161">
    <property type="protein sequence ID" value="OLV15813.1"/>
    <property type="molecule type" value="Genomic_DNA"/>
</dbReference>